<dbReference type="PANTHER" id="PTHR23417">
    <property type="entry name" value="3-DEOXY-D-MANNO-OCTULOSONIC-ACID TRANSFERASE/TRNA GUANINE-N 7 - -METHYLTRANSFERASE"/>
    <property type="match status" value="1"/>
</dbReference>
<protein>
    <recommendedName>
        <fullName evidence="2">tRNA (guanine(46)-N(7))-methyltransferase</fullName>
        <ecNumber evidence="2">2.1.1.33</ecNumber>
    </recommendedName>
</protein>
<dbReference type="GO" id="GO:0043527">
    <property type="term" value="C:tRNA methyltransferase complex"/>
    <property type="evidence" value="ECO:0007669"/>
    <property type="project" value="TreeGrafter"/>
</dbReference>
<dbReference type="AlphaFoldDB" id="A0A0L0D1D9"/>
<evidence type="ECO:0000256" key="6">
    <source>
        <dbReference type="ARBA" id="ARBA00022694"/>
    </source>
</evidence>
<evidence type="ECO:0000256" key="3">
    <source>
        <dbReference type="ARBA" id="ARBA00022603"/>
    </source>
</evidence>
<dbReference type="eggNOG" id="KOG3115">
    <property type="taxonomic scope" value="Eukaryota"/>
</dbReference>
<dbReference type="InterPro" id="IPR003358">
    <property type="entry name" value="tRNA_(Gua-N-7)_MeTrfase_Trmb"/>
</dbReference>
<accession>A0A0L0D1D9</accession>
<evidence type="ECO:0000256" key="4">
    <source>
        <dbReference type="ARBA" id="ARBA00022679"/>
    </source>
</evidence>
<reference evidence="7 8" key="1">
    <citation type="submission" date="2010-05" db="EMBL/GenBank/DDBJ databases">
        <title>The Genome Sequence of Thecamonas trahens ATCC 50062.</title>
        <authorList>
            <consortium name="The Broad Institute Genome Sequencing Platform"/>
            <person name="Russ C."/>
            <person name="Cuomo C."/>
            <person name="Shea T."/>
            <person name="Young S.K."/>
            <person name="Zeng Q."/>
            <person name="Koehrsen M."/>
            <person name="Haas B."/>
            <person name="Borodovsky M."/>
            <person name="Guigo R."/>
            <person name="Alvarado L."/>
            <person name="Berlin A."/>
            <person name="Bochicchio J."/>
            <person name="Borenstein D."/>
            <person name="Chapman S."/>
            <person name="Chen Z."/>
            <person name="Freedman E."/>
            <person name="Gellesch M."/>
            <person name="Goldberg J."/>
            <person name="Griggs A."/>
            <person name="Gujja S."/>
            <person name="Heilman E."/>
            <person name="Heiman D."/>
            <person name="Hepburn T."/>
            <person name="Howarth C."/>
            <person name="Jen D."/>
            <person name="Larson L."/>
            <person name="Mehta T."/>
            <person name="Park D."/>
            <person name="Pearson M."/>
            <person name="Roberts A."/>
            <person name="Saif S."/>
            <person name="Shenoy N."/>
            <person name="Sisk P."/>
            <person name="Stolte C."/>
            <person name="Sykes S."/>
            <person name="Thomson T."/>
            <person name="Walk T."/>
            <person name="White J."/>
            <person name="Yandava C."/>
            <person name="Burger G."/>
            <person name="Gray M.W."/>
            <person name="Holland P.W.H."/>
            <person name="King N."/>
            <person name="Lang F.B.F."/>
            <person name="Roger A.J."/>
            <person name="Ruiz-Trillo I."/>
            <person name="Lander E."/>
            <person name="Nusbaum C."/>
        </authorList>
    </citation>
    <scope>NUCLEOTIDE SEQUENCE [LARGE SCALE GENOMIC DNA]</scope>
    <source>
        <strain evidence="7 8">ATCC 50062</strain>
    </source>
</reference>
<dbReference type="InterPro" id="IPR029063">
    <property type="entry name" value="SAM-dependent_MTases_sf"/>
</dbReference>
<dbReference type="PANTHER" id="PTHR23417:SF21">
    <property type="entry name" value="TRNA (GUANINE-N(7)-)-METHYLTRANSFERASE"/>
    <property type="match status" value="1"/>
</dbReference>
<dbReference type="STRING" id="461836.A0A0L0D1D9"/>
<keyword evidence="5" id="KW-0949">S-adenosyl-L-methionine</keyword>
<dbReference type="EC" id="2.1.1.33" evidence="2"/>
<dbReference type="OMA" id="DPWFKRR"/>
<comment type="catalytic activity">
    <reaction evidence="1">
        <text>guanosine(46) in tRNA + S-adenosyl-L-methionine = N(7)-methylguanosine(46) in tRNA + S-adenosyl-L-homocysteine</text>
        <dbReference type="Rhea" id="RHEA:42708"/>
        <dbReference type="Rhea" id="RHEA-COMP:10188"/>
        <dbReference type="Rhea" id="RHEA-COMP:10189"/>
        <dbReference type="ChEBI" id="CHEBI:57856"/>
        <dbReference type="ChEBI" id="CHEBI:59789"/>
        <dbReference type="ChEBI" id="CHEBI:74269"/>
        <dbReference type="ChEBI" id="CHEBI:74480"/>
        <dbReference type="EC" id="2.1.1.33"/>
    </reaction>
</comment>
<evidence type="ECO:0000256" key="1">
    <source>
        <dbReference type="ARBA" id="ARBA00000142"/>
    </source>
</evidence>
<dbReference type="RefSeq" id="XP_013763144.1">
    <property type="nucleotide sequence ID" value="XM_013907690.1"/>
</dbReference>
<dbReference type="Gene3D" id="3.40.50.150">
    <property type="entry name" value="Vaccinia Virus protein VP39"/>
    <property type="match status" value="1"/>
</dbReference>
<dbReference type="Pfam" id="PF02390">
    <property type="entry name" value="Methyltransf_4"/>
    <property type="match status" value="1"/>
</dbReference>
<dbReference type="GeneID" id="25560101"/>
<evidence type="ECO:0000256" key="2">
    <source>
        <dbReference type="ARBA" id="ARBA00011977"/>
    </source>
</evidence>
<evidence type="ECO:0000256" key="5">
    <source>
        <dbReference type="ARBA" id="ARBA00022691"/>
    </source>
</evidence>
<keyword evidence="4 7" id="KW-0808">Transferase</keyword>
<keyword evidence="3 7" id="KW-0489">Methyltransferase</keyword>
<dbReference type="PROSITE" id="PS51625">
    <property type="entry name" value="SAM_MT_TRMB"/>
    <property type="match status" value="1"/>
</dbReference>
<sequence length="227" mass="24365">MLASRVRQHVNPLASHFDYPPALPAAWDEVLADAQGLPLVVDVGCAAGGWMVALAKKRVDVNVIGLEIRRPVAKAAAAATDELANAYAAWGNVLPERAPALIDALPREPALITFHFPDPWFKKKHTKRRVVNPGLARALASRLAPGTGIFVQTDVLELFEAMDEVWSSTPGFERSTALPDLFPGSVFASGASTDGSVNATGVATELETRCLARNMPIYRALFVRSAL</sequence>
<organism evidence="7 8">
    <name type="scientific">Thecamonas trahens ATCC 50062</name>
    <dbReference type="NCBI Taxonomy" id="461836"/>
    <lineage>
        <taxon>Eukaryota</taxon>
        <taxon>Apusozoa</taxon>
        <taxon>Apusomonadida</taxon>
        <taxon>Apusomonadidae</taxon>
        <taxon>Thecamonas</taxon>
    </lineage>
</organism>
<evidence type="ECO:0000313" key="7">
    <source>
        <dbReference type="EMBL" id="KNC46169.1"/>
    </source>
</evidence>
<keyword evidence="6" id="KW-0819">tRNA processing</keyword>
<dbReference type="SUPFAM" id="SSF53335">
    <property type="entry name" value="S-adenosyl-L-methionine-dependent methyltransferases"/>
    <property type="match status" value="1"/>
</dbReference>
<keyword evidence="8" id="KW-1185">Reference proteome</keyword>
<dbReference type="GO" id="GO:0008176">
    <property type="term" value="F:tRNA (guanine(46)-N7)-methyltransferase activity"/>
    <property type="evidence" value="ECO:0007669"/>
    <property type="project" value="UniProtKB-EC"/>
</dbReference>
<dbReference type="EMBL" id="GL349433">
    <property type="protein sequence ID" value="KNC46169.1"/>
    <property type="molecule type" value="Genomic_DNA"/>
</dbReference>
<evidence type="ECO:0000313" key="8">
    <source>
        <dbReference type="Proteomes" id="UP000054408"/>
    </source>
</evidence>
<proteinExistence type="predicted"/>
<dbReference type="OrthoDB" id="47276at2759"/>
<gene>
    <name evidence="7" type="ORF">AMSG_00288</name>
</gene>
<name>A0A0L0D1D9_THETB</name>
<dbReference type="Proteomes" id="UP000054408">
    <property type="component" value="Unassembled WGS sequence"/>
</dbReference>